<dbReference type="AlphaFoldDB" id="A0A7W9SML9"/>
<organism evidence="1 2">
    <name type="scientific">Armatimonas rosea</name>
    <dbReference type="NCBI Taxonomy" id="685828"/>
    <lineage>
        <taxon>Bacteria</taxon>
        <taxon>Bacillati</taxon>
        <taxon>Armatimonadota</taxon>
        <taxon>Armatimonadia</taxon>
        <taxon>Armatimonadales</taxon>
        <taxon>Armatimonadaceae</taxon>
        <taxon>Armatimonas</taxon>
    </lineage>
</organism>
<accession>A0A7W9SML9</accession>
<name>A0A7W9SML9_ARMRO</name>
<sequence length="86" mass="9433">MILSQNILEQSTTYQDIIARGARENSRSLVLDLGKQNLGVPTSEQVKQVEAIEDTEVLKGLIGQIFKVKTWNDLLAALPATVAPQN</sequence>
<evidence type="ECO:0000313" key="1">
    <source>
        <dbReference type="EMBL" id="MBB6048969.1"/>
    </source>
</evidence>
<dbReference type="Proteomes" id="UP000520814">
    <property type="component" value="Unassembled WGS sequence"/>
</dbReference>
<evidence type="ECO:0000313" key="2">
    <source>
        <dbReference type="Proteomes" id="UP000520814"/>
    </source>
</evidence>
<protein>
    <submittedName>
        <fullName evidence="1">Uncharacterized protein</fullName>
    </submittedName>
</protein>
<dbReference type="EMBL" id="JACHGW010000001">
    <property type="protein sequence ID" value="MBB6048969.1"/>
    <property type="molecule type" value="Genomic_DNA"/>
</dbReference>
<proteinExistence type="predicted"/>
<reference evidence="1 2" key="1">
    <citation type="submission" date="2020-08" db="EMBL/GenBank/DDBJ databases">
        <title>Genomic Encyclopedia of Type Strains, Phase IV (KMG-IV): sequencing the most valuable type-strain genomes for metagenomic binning, comparative biology and taxonomic classification.</title>
        <authorList>
            <person name="Goeker M."/>
        </authorList>
    </citation>
    <scope>NUCLEOTIDE SEQUENCE [LARGE SCALE GENOMIC DNA]</scope>
    <source>
        <strain evidence="1 2">DSM 23562</strain>
    </source>
</reference>
<gene>
    <name evidence="1" type="ORF">HNQ39_000731</name>
</gene>
<keyword evidence="2" id="KW-1185">Reference proteome</keyword>
<comment type="caution">
    <text evidence="1">The sequence shown here is derived from an EMBL/GenBank/DDBJ whole genome shotgun (WGS) entry which is preliminary data.</text>
</comment>
<dbReference type="RefSeq" id="WP_184192589.1">
    <property type="nucleotide sequence ID" value="NZ_JACHGW010000001.1"/>
</dbReference>